<dbReference type="VEuPathDB" id="FungiDB:PV07_12781"/>
<evidence type="ECO:0000313" key="2">
    <source>
        <dbReference type="Proteomes" id="UP000054466"/>
    </source>
</evidence>
<dbReference type="AlphaFoldDB" id="A0A0D2BRV0"/>
<keyword evidence="2" id="KW-1185">Reference proteome</keyword>
<organism evidence="1 2">
    <name type="scientific">Cladophialophora immunda</name>
    <dbReference type="NCBI Taxonomy" id="569365"/>
    <lineage>
        <taxon>Eukaryota</taxon>
        <taxon>Fungi</taxon>
        <taxon>Dikarya</taxon>
        <taxon>Ascomycota</taxon>
        <taxon>Pezizomycotina</taxon>
        <taxon>Eurotiomycetes</taxon>
        <taxon>Chaetothyriomycetidae</taxon>
        <taxon>Chaetothyriales</taxon>
        <taxon>Herpotrichiellaceae</taxon>
        <taxon>Cladophialophora</taxon>
    </lineage>
</organism>
<dbReference type="RefSeq" id="XP_016242009.1">
    <property type="nucleotide sequence ID" value="XM_016400347.1"/>
</dbReference>
<name>A0A0D2BRV0_9EURO</name>
<dbReference type="GeneID" id="27351975"/>
<dbReference type="HOGENOM" id="CLU_1801031_0_0_1"/>
<evidence type="ECO:0000313" key="1">
    <source>
        <dbReference type="EMBL" id="KIW21793.1"/>
    </source>
</evidence>
<sequence length="144" mass="15923">MEPGIAATIAMETRIAVIATVRINFTSIICVALDGSRPRMEMLLQSTPQDSYCHGISYGDGYAVEFLGFPRTEIPRLHVTIVSSETCVLIEQDESMIIRSVGVQVALTEANERQWVMDSPDRILQRTLGPILISRGGTIKRNTD</sequence>
<reference evidence="1 2" key="1">
    <citation type="submission" date="2015-01" db="EMBL/GenBank/DDBJ databases">
        <title>The Genome Sequence of Cladophialophora immunda CBS83496.</title>
        <authorList>
            <consortium name="The Broad Institute Genomics Platform"/>
            <person name="Cuomo C."/>
            <person name="de Hoog S."/>
            <person name="Gorbushina A."/>
            <person name="Stielow B."/>
            <person name="Teixiera M."/>
            <person name="Abouelleil A."/>
            <person name="Chapman S.B."/>
            <person name="Priest M."/>
            <person name="Young S.K."/>
            <person name="Wortman J."/>
            <person name="Nusbaum C."/>
            <person name="Birren B."/>
        </authorList>
    </citation>
    <scope>NUCLEOTIDE SEQUENCE [LARGE SCALE GENOMIC DNA]</scope>
    <source>
        <strain evidence="1 2">CBS 83496</strain>
    </source>
</reference>
<dbReference type="EMBL" id="KN847178">
    <property type="protein sequence ID" value="KIW21793.1"/>
    <property type="molecule type" value="Genomic_DNA"/>
</dbReference>
<gene>
    <name evidence="1" type="ORF">PV07_12781</name>
</gene>
<feature type="non-terminal residue" evidence="1">
    <location>
        <position position="144"/>
    </location>
</feature>
<proteinExistence type="predicted"/>
<dbReference type="Proteomes" id="UP000054466">
    <property type="component" value="Unassembled WGS sequence"/>
</dbReference>
<protein>
    <submittedName>
        <fullName evidence="1">Uncharacterized protein</fullName>
    </submittedName>
</protein>
<accession>A0A0D2BRV0</accession>